<feature type="compositionally biased region" description="Low complexity" evidence="1">
    <location>
        <begin position="191"/>
        <end position="241"/>
    </location>
</feature>
<sequence>MSRQAPPGGEAATWKGLVIIGGAVLLGVAVTASFGDQPTAIGSTPGGTEAPRTRVTPAPSTTLPDTTTTSTPLRDPKDVRVVVANATSTSGGSRKVIDALKPACYAVQAPVDATAKVKAEKRETTTVYSTPGYEREAAQITTKLGLQTTANAALPPDLPIPKSGVPTYNVLVLVGRDLVETPPQPLPRCETASGTDSSSTTASSRRGATTTRARSSATTARATTTTRASSTTTPRATTTVA</sequence>
<dbReference type="Pfam" id="PF13399">
    <property type="entry name" value="LytR_C"/>
    <property type="match status" value="1"/>
</dbReference>
<evidence type="ECO:0000313" key="4">
    <source>
        <dbReference type="EMBL" id="CAA9271985.1"/>
    </source>
</evidence>
<gene>
    <name evidence="4" type="ORF">AVDCRST_MAG76-3480</name>
</gene>
<dbReference type="Gene3D" id="3.30.70.2390">
    <property type="match status" value="1"/>
</dbReference>
<proteinExistence type="predicted"/>
<dbReference type="EMBL" id="CADCSZ010000203">
    <property type="protein sequence ID" value="CAA9271985.1"/>
    <property type="molecule type" value="Genomic_DNA"/>
</dbReference>
<protein>
    <recommendedName>
        <fullName evidence="3">LytR/CpsA/Psr regulator C-terminal domain-containing protein</fullName>
    </recommendedName>
</protein>
<evidence type="ECO:0000256" key="2">
    <source>
        <dbReference type="SAM" id="Phobius"/>
    </source>
</evidence>
<feature type="region of interest" description="Disordered" evidence="1">
    <location>
        <begin position="39"/>
        <end position="74"/>
    </location>
</feature>
<feature type="compositionally biased region" description="Low complexity" evidence="1">
    <location>
        <begin position="56"/>
        <end position="73"/>
    </location>
</feature>
<name>A0A6J4J6Z3_9ACTN</name>
<keyword evidence="2" id="KW-1133">Transmembrane helix</keyword>
<dbReference type="InterPro" id="IPR027381">
    <property type="entry name" value="LytR/CpsA/Psr_C"/>
</dbReference>
<feature type="transmembrane region" description="Helical" evidence="2">
    <location>
        <begin position="12"/>
        <end position="34"/>
    </location>
</feature>
<reference evidence="4" key="1">
    <citation type="submission" date="2020-02" db="EMBL/GenBank/DDBJ databases">
        <authorList>
            <person name="Meier V. D."/>
        </authorList>
    </citation>
    <scope>NUCLEOTIDE SEQUENCE</scope>
    <source>
        <strain evidence="4">AVDCRST_MAG76</strain>
    </source>
</reference>
<dbReference type="AlphaFoldDB" id="A0A6J4J6Z3"/>
<keyword evidence="2" id="KW-0812">Transmembrane</keyword>
<keyword evidence="2" id="KW-0472">Membrane</keyword>
<organism evidence="4">
    <name type="scientific">uncultured Acidimicrobiales bacterium</name>
    <dbReference type="NCBI Taxonomy" id="310071"/>
    <lineage>
        <taxon>Bacteria</taxon>
        <taxon>Bacillati</taxon>
        <taxon>Actinomycetota</taxon>
        <taxon>Acidimicrobiia</taxon>
        <taxon>Acidimicrobiales</taxon>
        <taxon>environmental samples</taxon>
    </lineage>
</organism>
<feature type="region of interest" description="Disordered" evidence="1">
    <location>
        <begin position="180"/>
        <end position="241"/>
    </location>
</feature>
<evidence type="ECO:0000256" key="1">
    <source>
        <dbReference type="SAM" id="MobiDB-lite"/>
    </source>
</evidence>
<feature type="domain" description="LytR/CpsA/Psr regulator C-terminal" evidence="3">
    <location>
        <begin position="78"/>
        <end position="177"/>
    </location>
</feature>
<accession>A0A6J4J6Z3</accession>
<evidence type="ECO:0000259" key="3">
    <source>
        <dbReference type="Pfam" id="PF13399"/>
    </source>
</evidence>